<keyword evidence="5 7" id="KW-0472">Membrane</keyword>
<comment type="subcellular location">
    <subcellularLocation>
        <location evidence="1">Cell membrane</location>
        <topology evidence="1">Multi-pass membrane protein</topology>
    </subcellularLocation>
</comment>
<feature type="domain" description="ABC3 transporter permease C-terminal" evidence="8">
    <location>
        <begin position="281"/>
        <end position="408"/>
    </location>
</feature>
<dbReference type="PANTHER" id="PTHR30572">
    <property type="entry name" value="MEMBRANE COMPONENT OF TRANSPORTER-RELATED"/>
    <property type="match status" value="1"/>
</dbReference>
<feature type="transmembrane region" description="Helical" evidence="7">
    <location>
        <begin position="274"/>
        <end position="298"/>
    </location>
</feature>
<evidence type="ECO:0000313" key="10">
    <source>
        <dbReference type="Proteomes" id="UP000223596"/>
    </source>
</evidence>
<keyword evidence="3 7" id="KW-0812">Transmembrane</keyword>
<feature type="transmembrane region" description="Helical" evidence="7">
    <location>
        <begin position="791"/>
        <end position="814"/>
    </location>
</feature>
<dbReference type="Pfam" id="PF02687">
    <property type="entry name" value="FtsX"/>
    <property type="match status" value="2"/>
</dbReference>
<proteinExistence type="inferred from homology"/>
<dbReference type="PANTHER" id="PTHR30572:SF4">
    <property type="entry name" value="ABC TRANSPORTER PERMEASE YTRF"/>
    <property type="match status" value="1"/>
</dbReference>
<feature type="transmembrane region" description="Helical" evidence="7">
    <location>
        <begin position="20"/>
        <end position="43"/>
    </location>
</feature>
<dbReference type="InterPro" id="IPR003838">
    <property type="entry name" value="ABC3_permease_C"/>
</dbReference>
<feature type="transmembrane region" description="Helical" evidence="7">
    <location>
        <begin position="738"/>
        <end position="759"/>
    </location>
</feature>
<evidence type="ECO:0000256" key="7">
    <source>
        <dbReference type="SAM" id="Phobius"/>
    </source>
</evidence>
<feature type="transmembrane region" description="Helical" evidence="7">
    <location>
        <begin position="375"/>
        <end position="398"/>
    </location>
</feature>
<sequence>MNVFYKLTLKILEKNKARTLVTIVGIILSASMITAVTCFISSLQDFLVDMVVAREGDWYGVVYDVKKEQIESLKKDKEVKSVVWLRKIGYAWLEGSQNEYKPYLFIGAMGEGFKDSMPIHLTEGRMPESNSEIILPKHVETNGGVKFKIGDILSLEIGDRISDGFKLNQNNSYLHEKDGGETEELVVRERRTFTVVGFYERPGFEPFIAPGYTALTVEDNNAFSSYDYDVYIKTKKMSGIIDFMDEKFQGHGRRINDDLLRFSGVIYDPTFKGILYGLAGILIALIMFGSILLIYNAFSISVNERTKQFGILASIGATRRQMLKSVLFEACFLSLIGIPFGILAGVLGIGVTLKLTEDLFVSFLQVDNGVVLDLHVSLGAVVVAIVVGFATVLISAYIPAKRALRISPIDAIRQTQDIKIEAKKVKTSKLVYKLFGFEGMIASKNFKRNRRKYRTTVVSLFMSVVLFISSSSFCAYITKSANSVVRRLDYDISYTFTSDLKEKYSFDELYGELSQINGVADSSYGYFYRDFEYAKIPTGLLNKEYISHLEKRYGENYMETDLEYYLVNIRVYFVDDVTYEKYLKENSLASNTNRNSNVPHAVVVDSMKFYDAQQKKHYTLNLLDEGIHDITVEMLKEREDAAGEKIDIVGVTDSVPLGVQDNLPYMLTVIYPFSAISALQEGKNGEVDVTMYFKTEDHRIVFDRIYKVLNEKGLPVSRLINYAETDEANRALITIVNVFSYGFIVLISLIALANVFNTISTNISLRRREFAMLKSIGMTEKGFSKMMNYECLLYGIKGLMYGIPVSIGVTYLIYRSIAEGLETKFFVPWYSMAITVGSVFIVVFSTMLYSMSKIKKDNPIDALRNENL</sequence>
<evidence type="ECO:0000256" key="6">
    <source>
        <dbReference type="ARBA" id="ARBA00038076"/>
    </source>
</evidence>
<evidence type="ECO:0000256" key="5">
    <source>
        <dbReference type="ARBA" id="ARBA00023136"/>
    </source>
</evidence>
<protein>
    <submittedName>
        <fullName evidence="9">ABC transport system permease protein</fullName>
    </submittedName>
</protein>
<keyword evidence="2" id="KW-1003">Cell membrane</keyword>
<dbReference type="GO" id="GO:0022857">
    <property type="term" value="F:transmembrane transporter activity"/>
    <property type="evidence" value="ECO:0007669"/>
    <property type="project" value="TreeGrafter"/>
</dbReference>
<evidence type="ECO:0000313" key="9">
    <source>
        <dbReference type="EMBL" id="PFH02978.1"/>
    </source>
</evidence>
<evidence type="ECO:0000256" key="3">
    <source>
        <dbReference type="ARBA" id="ARBA00022692"/>
    </source>
</evidence>
<organism evidence="9 10">
    <name type="scientific">Acetivibrio thermocellus AD2</name>
    <dbReference type="NCBI Taxonomy" id="1138384"/>
    <lineage>
        <taxon>Bacteria</taxon>
        <taxon>Bacillati</taxon>
        <taxon>Bacillota</taxon>
        <taxon>Clostridia</taxon>
        <taxon>Eubacteriales</taxon>
        <taxon>Oscillospiraceae</taxon>
        <taxon>Acetivibrio</taxon>
    </lineage>
</organism>
<evidence type="ECO:0000256" key="1">
    <source>
        <dbReference type="ARBA" id="ARBA00004651"/>
    </source>
</evidence>
<evidence type="ECO:0000259" key="8">
    <source>
        <dbReference type="Pfam" id="PF02687"/>
    </source>
</evidence>
<dbReference type="InterPro" id="IPR050250">
    <property type="entry name" value="Macrolide_Exporter_MacB"/>
</dbReference>
<dbReference type="AlphaFoldDB" id="A0AB36TGU6"/>
<dbReference type="EMBL" id="PDBW01000001">
    <property type="protein sequence ID" value="PFH02978.1"/>
    <property type="molecule type" value="Genomic_DNA"/>
</dbReference>
<evidence type="ECO:0000256" key="2">
    <source>
        <dbReference type="ARBA" id="ARBA00022475"/>
    </source>
</evidence>
<dbReference type="GO" id="GO:0005886">
    <property type="term" value="C:plasma membrane"/>
    <property type="evidence" value="ECO:0007669"/>
    <property type="project" value="UniProtKB-SubCell"/>
</dbReference>
<dbReference type="RefSeq" id="WP_003517590.1">
    <property type="nucleotide sequence ID" value="NZ_CP013828.1"/>
</dbReference>
<reference evidence="9 10" key="1">
    <citation type="submission" date="2017-09" db="EMBL/GenBank/DDBJ databases">
        <title>Evaluation of Pacific Biosciences Sequencing Technology to Finishing C. thermocellum Genome Sequences.</title>
        <authorList>
            <person name="Brown S."/>
        </authorList>
    </citation>
    <scope>NUCLEOTIDE SEQUENCE [LARGE SCALE GENOMIC DNA]</scope>
    <source>
        <strain evidence="9 10">AD2</strain>
    </source>
</reference>
<comment type="similarity">
    <text evidence="6">Belongs to the ABC-4 integral membrane protein family.</text>
</comment>
<feature type="domain" description="ABC3 transporter permease C-terminal" evidence="8">
    <location>
        <begin position="743"/>
        <end position="859"/>
    </location>
</feature>
<name>A0AB36TGU6_ACETH</name>
<feature type="transmembrane region" description="Helical" evidence="7">
    <location>
        <begin position="457"/>
        <end position="478"/>
    </location>
</feature>
<evidence type="ECO:0000256" key="4">
    <source>
        <dbReference type="ARBA" id="ARBA00022989"/>
    </source>
</evidence>
<feature type="transmembrane region" description="Helical" evidence="7">
    <location>
        <begin position="826"/>
        <end position="849"/>
    </location>
</feature>
<dbReference type="Proteomes" id="UP000223596">
    <property type="component" value="Unassembled WGS sequence"/>
</dbReference>
<gene>
    <name evidence="9" type="ORF">M972_111772</name>
</gene>
<keyword evidence="4 7" id="KW-1133">Transmembrane helix</keyword>
<feature type="transmembrane region" description="Helical" evidence="7">
    <location>
        <begin position="326"/>
        <end position="355"/>
    </location>
</feature>
<comment type="caution">
    <text evidence="9">The sequence shown here is derived from an EMBL/GenBank/DDBJ whole genome shotgun (WGS) entry which is preliminary data.</text>
</comment>
<accession>A0AB36TGU6</accession>